<gene>
    <name evidence="8" type="ORF">T459_32355</name>
</gene>
<dbReference type="InterPro" id="IPR002182">
    <property type="entry name" value="NB-ARC"/>
</dbReference>
<accession>A0A2G2Y237</accession>
<dbReference type="GO" id="GO:0006952">
    <property type="term" value="P:defense response"/>
    <property type="evidence" value="ECO:0007669"/>
    <property type="project" value="UniProtKB-KW"/>
</dbReference>
<dbReference type="CDD" id="cd14798">
    <property type="entry name" value="RX-CC_like"/>
    <property type="match status" value="1"/>
</dbReference>
<evidence type="ECO:0000313" key="9">
    <source>
        <dbReference type="Proteomes" id="UP000222542"/>
    </source>
</evidence>
<dbReference type="SUPFAM" id="SSF52540">
    <property type="entry name" value="P-loop containing nucleoside triphosphate hydrolases"/>
    <property type="match status" value="1"/>
</dbReference>
<evidence type="ECO:0000259" key="7">
    <source>
        <dbReference type="Pfam" id="PF00931"/>
    </source>
</evidence>
<reference evidence="8 9" key="1">
    <citation type="journal article" date="2014" name="Nat. Genet.">
        <title>Genome sequence of the hot pepper provides insights into the evolution of pungency in Capsicum species.</title>
        <authorList>
            <person name="Kim S."/>
            <person name="Park M."/>
            <person name="Yeom S.I."/>
            <person name="Kim Y.M."/>
            <person name="Lee J.M."/>
            <person name="Lee H.A."/>
            <person name="Seo E."/>
            <person name="Choi J."/>
            <person name="Cheong K."/>
            <person name="Kim K.T."/>
            <person name="Jung K."/>
            <person name="Lee G.W."/>
            <person name="Oh S.K."/>
            <person name="Bae C."/>
            <person name="Kim S.B."/>
            <person name="Lee H.Y."/>
            <person name="Kim S.Y."/>
            <person name="Kim M.S."/>
            <person name="Kang B.C."/>
            <person name="Jo Y.D."/>
            <person name="Yang H.B."/>
            <person name="Jeong H.J."/>
            <person name="Kang W.H."/>
            <person name="Kwon J.K."/>
            <person name="Shin C."/>
            <person name="Lim J.Y."/>
            <person name="Park J.H."/>
            <person name="Huh J.H."/>
            <person name="Kim J.S."/>
            <person name="Kim B.D."/>
            <person name="Cohen O."/>
            <person name="Paran I."/>
            <person name="Suh M.C."/>
            <person name="Lee S.B."/>
            <person name="Kim Y.K."/>
            <person name="Shin Y."/>
            <person name="Noh S.J."/>
            <person name="Park J."/>
            <person name="Seo Y.S."/>
            <person name="Kwon S.Y."/>
            <person name="Kim H.A."/>
            <person name="Park J.M."/>
            <person name="Kim H.J."/>
            <person name="Choi S.B."/>
            <person name="Bosland P.W."/>
            <person name="Reeves G."/>
            <person name="Jo S.H."/>
            <person name="Lee B.W."/>
            <person name="Cho H.T."/>
            <person name="Choi H.S."/>
            <person name="Lee M.S."/>
            <person name="Yu Y."/>
            <person name="Do Choi Y."/>
            <person name="Park B.S."/>
            <person name="van Deynze A."/>
            <person name="Ashrafi H."/>
            <person name="Hill T."/>
            <person name="Kim W.T."/>
            <person name="Pai H.S."/>
            <person name="Ahn H.K."/>
            <person name="Yeam I."/>
            <person name="Giovannoni J.J."/>
            <person name="Rose J.K."/>
            <person name="Sorensen I."/>
            <person name="Lee S.J."/>
            <person name="Kim R.W."/>
            <person name="Choi I.Y."/>
            <person name="Choi B.S."/>
            <person name="Lim J.S."/>
            <person name="Lee Y.H."/>
            <person name="Choi D."/>
        </authorList>
    </citation>
    <scope>NUCLEOTIDE SEQUENCE [LARGE SCALE GENOMIC DNA]</scope>
    <source>
        <strain evidence="9">cv. CM334</strain>
    </source>
</reference>
<dbReference type="Gene3D" id="3.40.50.300">
    <property type="entry name" value="P-loop containing nucleotide triphosphate hydrolases"/>
    <property type="match status" value="1"/>
</dbReference>
<comment type="caution">
    <text evidence="8">The sequence shown here is derived from an EMBL/GenBank/DDBJ whole genome shotgun (WGS) entry which is preliminary data.</text>
</comment>
<dbReference type="GO" id="GO:0043531">
    <property type="term" value="F:ADP binding"/>
    <property type="evidence" value="ECO:0007669"/>
    <property type="project" value="InterPro"/>
</dbReference>
<sequence>MRRIKSRGDLNVVMIGQMETLERELRFFRTFIKYHHVVSGDTIVEISKKAKLIVEMIHSFFGEHETLLNCRLVSALQKFNEEKTSLIYKFELNGSYLLEYIDYLNQNLYYALRYLYGAEINGYVDHEKLEGLETRIKFLADNVGQFCLVIWRKEDRVNIKSKPPHLLCLVVLVELEMKKIFLCELKASKFTQSRTFNDKKLPKGFSHHLHSLLVELRNKDLDNFPTNVSTRKFHVAIEFLLFFLGDVPNHVIDGKRLNELLAKIGVLVGDILYVIQMHLLADEASKIELSTIKIMEKIEDLKAQVEERYYQSFVYSPSQFPTAGGLSFVDSLLRKLNEMSKSETRLDFMMKPHIVISERELSSLISIFGDVAKVQYDHDILKDLLERTINLAYEAEVAIDFIFVQYNALWYSFCSLPAIINEIKHIRAEVTKMRSENLARKPYFVVEPSKHLPTQQSNLMSDEEIVGFEDDTEIIIQYLIRGTDDLDVIPIVGMGGQEIFSQITGSKDKGDKDDILADEVRKILMGKRYLIVLEDIWDSKAWDDLSLCFPDVGNRSRILVTARLEKVGEHVKHYTLNLDSKCVLNSFAASLALNLSTSLEALYFTLYIHLQPIAFFPLGRATISQV</sequence>
<evidence type="ECO:0000256" key="1">
    <source>
        <dbReference type="ARBA" id="ARBA00008894"/>
    </source>
</evidence>
<keyword evidence="2" id="KW-0433">Leucine-rich repeat</keyword>
<evidence type="ECO:0000313" key="8">
    <source>
        <dbReference type="EMBL" id="PHT63826.1"/>
    </source>
</evidence>
<evidence type="ECO:0000256" key="4">
    <source>
        <dbReference type="ARBA" id="ARBA00022741"/>
    </source>
</evidence>
<dbReference type="Proteomes" id="UP000222542">
    <property type="component" value="Unassembled WGS sequence"/>
</dbReference>
<evidence type="ECO:0000256" key="5">
    <source>
        <dbReference type="ARBA" id="ARBA00022821"/>
    </source>
</evidence>
<dbReference type="InterPro" id="IPR038005">
    <property type="entry name" value="RX-like_CC"/>
</dbReference>
<protein>
    <recommendedName>
        <fullName evidence="7">NB-ARC domain-containing protein</fullName>
    </recommendedName>
</protein>
<dbReference type="PANTHER" id="PTHR19338:SF39">
    <property type="entry name" value="TOSPOVIRUS RESISTANCE PROTEIN D"/>
    <property type="match status" value="1"/>
</dbReference>
<name>A0A2G2Y237_CAPAN</name>
<dbReference type="InterPro" id="IPR027417">
    <property type="entry name" value="P-loop_NTPase"/>
</dbReference>
<evidence type="ECO:0000256" key="2">
    <source>
        <dbReference type="ARBA" id="ARBA00022614"/>
    </source>
</evidence>
<reference evidence="8 9" key="2">
    <citation type="journal article" date="2017" name="Genome Biol.">
        <title>New reference genome sequences of hot pepper reveal the massive evolution of plant disease-resistance genes by retroduplication.</title>
        <authorList>
            <person name="Kim S."/>
            <person name="Park J."/>
            <person name="Yeom S.I."/>
            <person name="Kim Y.M."/>
            <person name="Seo E."/>
            <person name="Kim K.T."/>
            <person name="Kim M.S."/>
            <person name="Lee J.M."/>
            <person name="Cheong K."/>
            <person name="Shin H.S."/>
            <person name="Kim S.B."/>
            <person name="Han K."/>
            <person name="Lee J."/>
            <person name="Park M."/>
            <person name="Lee H.A."/>
            <person name="Lee H.Y."/>
            <person name="Lee Y."/>
            <person name="Oh S."/>
            <person name="Lee J.H."/>
            <person name="Choi E."/>
            <person name="Choi E."/>
            <person name="Lee S.E."/>
            <person name="Jeon J."/>
            <person name="Kim H."/>
            <person name="Choi G."/>
            <person name="Song H."/>
            <person name="Lee J."/>
            <person name="Lee S.C."/>
            <person name="Kwon J.K."/>
            <person name="Lee H.Y."/>
            <person name="Koo N."/>
            <person name="Hong Y."/>
            <person name="Kim R.W."/>
            <person name="Kang W.H."/>
            <person name="Huh J.H."/>
            <person name="Kang B.C."/>
            <person name="Yang T.J."/>
            <person name="Lee Y.H."/>
            <person name="Bennetzen J.L."/>
            <person name="Choi D."/>
        </authorList>
    </citation>
    <scope>NUCLEOTIDE SEQUENCE [LARGE SCALE GENOMIC DNA]</scope>
    <source>
        <strain evidence="9">cv. CM334</strain>
    </source>
</reference>
<keyword evidence="4" id="KW-0547">Nucleotide-binding</keyword>
<keyword evidence="3" id="KW-0677">Repeat</keyword>
<dbReference type="Gramene" id="PHT63826">
    <property type="protein sequence ID" value="PHT63826"/>
    <property type="gene ID" value="T459_32355"/>
</dbReference>
<comment type="similarity">
    <text evidence="1">Belongs to the disease resistance NB-LRR family.</text>
</comment>
<feature type="domain" description="NB-ARC" evidence="7">
    <location>
        <begin position="507"/>
        <end position="573"/>
    </location>
</feature>
<evidence type="ECO:0000256" key="3">
    <source>
        <dbReference type="ARBA" id="ARBA00022737"/>
    </source>
</evidence>
<organism evidence="8 9">
    <name type="scientific">Capsicum annuum</name>
    <name type="common">Capsicum pepper</name>
    <dbReference type="NCBI Taxonomy" id="4072"/>
    <lineage>
        <taxon>Eukaryota</taxon>
        <taxon>Viridiplantae</taxon>
        <taxon>Streptophyta</taxon>
        <taxon>Embryophyta</taxon>
        <taxon>Tracheophyta</taxon>
        <taxon>Spermatophyta</taxon>
        <taxon>Magnoliopsida</taxon>
        <taxon>eudicotyledons</taxon>
        <taxon>Gunneridae</taxon>
        <taxon>Pentapetalae</taxon>
        <taxon>asterids</taxon>
        <taxon>lamiids</taxon>
        <taxon>Solanales</taxon>
        <taxon>Solanaceae</taxon>
        <taxon>Solanoideae</taxon>
        <taxon>Capsiceae</taxon>
        <taxon>Capsicum</taxon>
    </lineage>
</organism>
<dbReference type="Pfam" id="PF00931">
    <property type="entry name" value="NB-ARC"/>
    <property type="match status" value="1"/>
</dbReference>
<dbReference type="AlphaFoldDB" id="A0A2G2Y237"/>
<dbReference type="GO" id="GO:0005524">
    <property type="term" value="F:ATP binding"/>
    <property type="evidence" value="ECO:0007669"/>
    <property type="project" value="UniProtKB-KW"/>
</dbReference>
<evidence type="ECO:0000256" key="6">
    <source>
        <dbReference type="ARBA" id="ARBA00022840"/>
    </source>
</evidence>
<keyword evidence="9" id="KW-1185">Reference proteome</keyword>
<proteinExistence type="inferred from homology"/>
<keyword evidence="5" id="KW-0611">Plant defense</keyword>
<dbReference type="EMBL" id="AYRZ02000023">
    <property type="protein sequence ID" value="PHT63826.1"/>
    <property type="molecule type" value="Genomic_DNA"/>
</dbReference>
<dbReference type="PANTHER" id="PTHR19338">
    <property type="entry name" value="TRANSLOCASE OF INNER MITOCHONDRIAL MEMBRANE 13 HOMOLOG"/>
    <property type="match status" value="1"/>
</dbReference>
<keyword evidence="6" id="KW-0067">ATP-binding</keyword>